<evidence type="ECO:0000256" key="1">
    <source>
        <dbReference type="SAM" id="Phobius"/>
    </source>
</evidence>
<dbReference type="AlphaFoldDB" id="A0A139BU66"/>
<keyword evidence="1" id="KW-0812">Transmembrane</keyword>
<protein>
    <submittedName>
        <fullName evidence="2">Uncharacterized protein</fullName>
    </submittedName>
</protein>
<evidence type="ECO:0000313" key="2">
    <source>
        <dbReference type="EMBL" id="KXS32516.1"/>
    </source>
</evidence>
<evidence type="ECO:0000313" key="3">
    <source>
        <dbReference type="Proteomes" id="UP000070578"/>
    </source>
</evidence>
<keyword evidence="1" id="KW-1133">Transmembrane helix</keyword>
<dbReference type="Proteomes" id="UP000070578">
    <property type="component" value="Unassembled WGS sequence"/>
</dbReference>
<comment type="caution">
    <text evidence="2">The sequence shown here is derived from an EMBL/GenBank/DDBJ whole genome shotgun (WGS) entry which is preliminary data.</text>
</comment>
<keyword evidence="1" id="KW-0472">Membrane</keyword>
<feature type="transmembrane region" description="Helical" evidence="1">
    <location>
        <begin position="25"/>
        <end position="45"/>
    </location>
</feature>
<dbReference type="EMBL" id="LSLI01000027">
    <property type="protein sequence ID" value="KXS32516.1"/>
    <property type="molecule type" value="Genomic_DNA"/>
</dbReference>
<organism evidence="2 3">
    <name type="scientific">Candidatus Gallionella acididurans</name>
    <dbReference type="NCBI Taxonomy" id="1796491"/>
    <lineage>
        <taxon>Bacteria</taxon>
        <taxon>Pseudomonadati</taxon>
        <taxon>Pseudomonadota</taxon>
        <taxon>Betaproteobacteria</taxon>
        <taxon>Nitrosomonadales</taxon>
        <taxon>Gallionellaceae</taxon>
        <taxon>Gallionella</taxon>
    </lineage>
</organism>
<sequence>MWFAGFSMLAIVGVKLMIALANKGAVMWTASLIGIALLVIAARYFSPVPPKHAAEAVGE</sequence>
<name>A0A139BU66_9PROT</name>
<reference evidence="2 3" key="2">
    <citation type="submission" date="2016-03" db="EMBL/GenBank/DDBJ databases">
        <title>New uncultured bacterium of the family Gallionellaceae from acid mine drainage: description and reconstruction of genome based on metagenomic analysis of microbial community.</title>
        <authorList>
            <person name="Kadnikov V."/>
            <person name="Ivasenko D."/>
            <person name="Beletsky A."/>
            <person name="Mardanov A."/>
            <person name="Danilova E."/>
            <person name="Pimenov N."/>
            <person name="Karnachuk O."/>
            <person name="Ravin N."/>
        </authorList>
    </citation>
    <scope>NUCLEOTIDE SEQUENCE [LARGE SCALE GENOMIC DNA]</scope>
    <source>
        <strain evidence="2">ShG14-8</strain>
    </source>
</reference>
<gene>
    <name evidence="2" type="ORF">AWT59_1349</name>
</gene>
<accession>A0A139BU66</accession>
<reference evidence="2 3" key="1">
    <citation type="submission" date="2016-02" db="EMBL/GenBank/DDBJ databases">
        <authorList>
            <person name="Wen L."/>
            <person name="He K."/>
            <person name="Yang H."/>
        </authorList>
    </citation>
    <scope>NUCLEOTIDE SEQUENCE [LARGE SCALE GENOMIC DNA]</scope>
    <source>
        <strain evidence="2">ShG14-8</strain>
    </source>
</reference>
<proteinExistence type="predicted"/>